<sequence>MDNKVGIILVNYNGAKFNSDCIESIKKSSHSNFEIIVVDNASNDESVMILERDYSKDIVLIKSAENLGFSGANNLGIDYALSNGCDYVMLLNNDTIIDKDMINIMIRESNAEIVITPKIYYFDNNKVIWSAGGKMLWKKGIPYQLGLGEEDKSQYNLSYNVEIATGCCLLIPKKVIRKIGKLNDDYFLYYEDTDLSVRMLKEGFKIKYIPNAFMYHRVSASTGGEESYIYIYYNTRNRLLFNKRYNSKNKVYYTTYFYITRLFKIIKWILEGRRDLCSATIKGIVDFYSEQLGKLKQN</sequence>
<evidence type="ECO:0000256" key="1">
    <source>
        <dbReference type="ARBA" id="ARBA00004776"/>
    </source>
</evidence>
<gene>
    <name evidence="6" type="ORF">A500_12254</name>
</gene>
<dbReference type="OrthoDB" id="9813495at2"/>
<dbReference type="Proteomes" id="UP000013988">
    <property type="component" value="Unassembled WGS sequence"/>
</dbReference>
<evidence type="ECO:0000259" key="5">
    <source>
        <dbReference type="Pfam" id="PF00535"/>
    </source>
</evidence>
<dbReference type="AlphaFoldDB" id="R9C5J8"/>
<dbReference type="Pfam" id="PF00535">
    <property type="entry name" value="Glycos_transf_2"/>
    <property type="match status" value="1"/>
</dbReference>
<feature type="domain" description="Glycosyltransferase 2-like" evidence="5">
    <location>
        <begin position="7"/>
        <end position="179"/>
    </location>
</feature>
<evidence type="ECO:0000313" key="6">
    <source>
        <dbReference type="EMBL" id="EOR24558.1"/>
    </source>
</evidence>
<dbReference type="PANTHER" id="PTHR43179:SF12">
    <property type="entry name" value="GALACTOFURANOSYLTRANSFERASE GLFT2"/>
    <property type="match status" value="1"/>
</dbReference>
<evidence type="ECO:0000256" key="2">
    <source>
        <dbReference type="ARBA" id="ARBA00006739"/>
    </source>
</evidence>
<dbReference type="Gene3D" id="3.90.550.10">
    <property type="entry name" value="Spore Coat Polysaccharide Biosynthesis Protein SpsA, Chain A"/>
    <property type="match status" value="1"/>
</dbReference>
<dbReference type="PANTHER" id="PTHR43179">
    <property type="entry name" value="RHAMNOSYLTRANSFERASE WBBL"/>
    <property type="match status" value="1"/>
</dbReference>
<reference evidence="6 7" key="1">
    <citation type="submission" date="2013-03" db="EMBL/GenBank/DDBJ databases">
        <title>Whole genome shotgun sequencing of Clostridium sartagoforme AAU1.</title>
        <authorList>
            <person name="Joshi C.G."/>
            <person name="Duggirala S.M."/>
            <person name="Nathani N.M."/>
            <person name="Bhatt V.D."/>
            <person name="Patel A.K."/>
            <person name="Pandya P.R."/>
            <person name="KaPatel J.A."/>
        </authorList>
    </citation>
    <scope>NUCLEOTIDE SEQUENCE [LARGE SCALE GENOMIC DNA]</scope>
    <source>
        <strain evidence="6 7">AAU1</strain>
    </source>
</reference>
<evidence type="ECO:0000256" key="3">
    <source>
        <dbReference type="ARBA" id="ARBA00022676"/>
    </source>
</evidence>
<comment type="similarity">
    <text evidence="2">Belongs to the glycosyltransferase 2 family.</text>
</comment>
<evidence type="ECO:0000256" key="4">
    <source>
        <dbReference type="ARBA" id="ARBA00022679"/>
    </source>
</evidence>
<keyword evidence="4 6" id="KW-0808">Transferase</keyword>
<organism evidence="6 7">
    <name type="scientific">Clostridium sartagoforme AAU1</name>
    <dbReference type="NCBI Taxonomy" id="1202534"/>
    <lineage>
        <taxon>Bacteria</taxon>
        <taxon>Bacillati</taxon>
        <taxon>Bacillota</taxon>
        <taxon>Clostridia</taxon>
        <taxon>Eubacteriales</taxon>
        <taxon>Clostridiaceae</taxon>
        <taxon>Clostridium</taxon>
    </lineage>
</organism>
<comment type="pathway">
    <text evidence="1">Cell wall biogenesis; cell wall polysaccharide biosynthesis.</text>
</comment>
<proteinExistence type="inferred from homology"/>
<dbReference type="EMBL" id="ASRV01000149">
    <property type="protein sequence ID" value="EOR24558.1"/>
    <property type="molecule type" value="Genomic_DNA"/>
</dbReference>
<protein>
    <submittedName>
        <fullName evidence="6">Family 2 glycosyl transferase</fullName>
    </submittedName>
</protein>
<accession>R9C5J8</accession>
<evidence type="ECO:0000313" key="7">
    <source>
        <dbReference type="Proteomes" id="UP000013988"/>
    </source>
</evidence>
<dbReference type="InterPro" id="IPR001173">
    <property type="entry name" value="Glyco_trans_2-like"/>
</dbReference>
<dbReference type="RefSeq" id="WP_016207776.1">
    <property type="nucleotide sequence ID" value="NZ_ASRV01000149.1"/>
</dbReference>
<dbReference type="InterPro" id="IPR029044">
    <property type="entry name" value="Nucleotide-diphossugar_trans"/>
</dbReference>
<dbReference type="GO" id="GO:0016757">
    <property type="term" value="F:glycosyltransferase activity"/>
    <property type="evidence" value="ECO:0007669"/>
    <property type="project" value="UniProtKB-KW"/>
</dbReference>
<dbReference type="SUPFAM" id="SSF53448">
    <property type="entry name" value="Nucleotide-diphospho-sugar transferases"/>
    <property type="match status" value="1"/>
</dbReference>
<name>R9C5J8_9CLOT</name>
<dbReference type="PATRIC" id="fig|1202534.3.peg.2431"/>
<keyword evidence="3" id="KW-0328">Glycosyltransferase</keyword>
<dbReference type="CDD" id="cd04186">
    <property type="entry name" value="GT_2_like_c"/>
    <property type="match status" value="1"/>
</dbReference>
<comment type="caution">
    <text evidence="6">The sequence shown here is derived from an EMBL/GenBank/DDBJ whole genome shotgun (WGS) entry which is preliminary data.</text>
</comment>
<keyword evidence="7" id="KW-1185">Reference proteome</keyword>